<feature type="compositionally biased region" description="Low complexity" evidence="1">
    <location>
        <begin position="43"/>
        <end position="90"/>
    </location>
</feature>
<sequence>MRFQSFVSLSCFATATLAHYVPRNDQSTLSVSSTRAKCGSKPTSTSSSAGQQETSSSSSASYGASVSTGSTSSDTATESSAPVSSYSSTESVSYTASATTSVSSDVSSSGSASSLSSASSLYSDSSSSVSLTSSTSGSSSSSSASSTGNSSSGTSSSVSLTSSTSGSSSSSSVSSTGTSSSASITSSASVSSSSSSSFTSSSTSSSASSAASACAYWLEDIKSQGIASFNDDSASYKVFRNVKDYGAKGDGVTDDTAAINRAISEGNRCAPGTCASSTTTPALIYFPNGTYVVSKPIVGYYYTQIVGNPNCLPVIKAASTFTDAWVFDGNQYGAGGLGWGATNVFWRQIRNFVIDMTAIPASRSVRGIHWAVSQATSLQNIVFEMSTAADNQHEGLFIEEGSGGFVTDLVFNGGLYGLNVGSQQYTMRNLTFNNAATAIHQLWDWGWTYTGISINNCQIGLDLSALKPDGSQNVGSVVLIDSEISNTPVGILTARSEDSTPVSGGSLILENLSLNAVDVTVQGPNENVILGGSSGLSKIDAWGQGQSYTAATGRTTFQGTFTGNNRPASLTSGSDYYSRSKPQYEHVPASQFVSIRDAGAKGDGQSDDSDAINAALATAAISGKVVFFDAGYYKVTKTIFVPAGSKITGEAYPVILSSGSFFENINDPKPVVKIGYSGDVGTVEWSDMIVSTQGAQAGAVLIEWNLASAGSPSGMWDVHTRVGGFKGSNLQVAECRKTPDTVITEDNIAENCIAAYMSMHVTKLASGLYMENCWLWVADHDVDDQSLTQITVYAGRGLLVESTVGRIWLIGTGVEHHVLYEYQLVNTRDIVMGQIQTETAYYQPNPSAVMPFQANADLNDPVLTDGEDGWGLRVVRSSDVFVYGGGLYSFFNNYDVSCSQQDVADKCQSRIASFEDSNVSVYNLNTVGATVMATIDGEDVANWADYKNNFVSTVALLRT</sequence>
<dbReference type="InterPro" id="IPR039279">
    <property type="entry name" value="QRT3-like"/>
</dbReference>
<evidence type="ECO:0000256" key="2">
    <source>
        <dbReference type="SAM" id="SignalP"/>
    </source>
</evidence>
<dbReference type="Pfam" id="PF12708">
    <property type="entry name" value="Pect-lyase_RHGA_epim"/>
    <property type="match status" value="2"/>
</dbReference>
<dbReference type="Gene3D" id="2.160.20.10">
    <property type="entry name" value="Single-stranded right-handed beta-helix, Pectin lyase-like"/>
    <property type="match status" value="2"/>
</dbReference>
<dbReference type="AlphaFoldDB" id="A0A9Q0ALT1"/>
<feature type="domain" description="Rhamnogalacturonase A/B/Epimerase-like pectate lyase" evidence="3">
    <location>
        <begin position="239"/>
        <end position="462"/>
    </location>
</feature>
<dbReference type="PANTHER" id="PTHR33928">
    <property type="entry name" value="POLYGALACTURONASE QRT3"/>
    <property type="match status" value="1"/>
</dbReference>
<reference evidence="4" key="1">
    <citation type="submission" date="2021-03" db="EMBL/GenBank/DDBJ databases">
        <title>Revisited historic fungal species revealed as producer of novel bioactive compounds through whole genome sequencing and comparative genomics.</title>
        <authorList>
            <person name="Vignolle G.A."/>
            <person name="Hochenegger N."/>
            <person name="Mach R.L."/>
            <person name="Mach-Aigner A.R."/>
            <person name="Javad Rahimi M."/>
            <person name="Salim K.A."/>
            <person name="Chan C.M."/>
            <person name="Lim L.B.L."/>
            <person name="Cai F."/>
            <person name="Druzhinina I.S."/>
            <person name="U'Ren J.M."/>
            <person name="Derntl C."/>
        </authorList>
    </citation>
    <scope>NUCLEOTIDE SEQUENCE</scope>
    <source>
        <strain evidence="4">TUCIM 5799</strain>
    </source>
</reference>
<keyword evidence="5" id="KW-1185">Reference proteome</keyword>
<dbReference type="InterPro" id="IPR024535">
    <property type="entry name" value="RHGA/B-epi-like_pectate_lyase"/>
</dbReference>
<gene>
    <name evidence="4" type="ORF">JX265_008714</name>
</gene>
<feature type="chain" id="PRO_5040483448" description="Rhamnogalacturonase A/B/Epimerase-like pectate lyase domain-containing protein" evidence="2">
    <location>
        <begin position="19"/>
        <end position="959"/>
    </location>
</feature>
<dbReference type="Proteomes" id="UP000829685">
    <property type="component" value="Unassembled WGS sequence"/>
</dbReference>
<evidence type="ECO:0000256" key="1">
    <source>
        <dbReference type="SAM" id="MobiDB-lite"/>
    </source>
</evidence>
<dbReference type="CDD" id="cd23668">
    <property type="entry name" value="GH55_beta13glucanase-like"/>
    <property type="match status" value="1"/>
</dbReference>
<proteinExistence type="predicted"/>
<comment type="caution">
    <text evidence="4">The sequence shown here is derived from an EMBL/GenBank/DDBJ whole genome shotgun (WGS) entry which is preliminary data.</text>
</comment>
<feature type="compositionally biased region" description="Polar residues" evidence="1">
    <location>
        <begin position="26"/>
        <end position="35"/>
    </location>
</feature>
<feature type="region of interest" description="Disordered" evidence="1">
    <location>
        <begin position="26"/>
        <end position="90"/>
    </location>
</feature>
<protein>
    <recommendedName>
        <fullName evidence="3">Rhamnogalacturonase A/B/Epimerase-like pectate lyase domain-containing protein</fullName>
    </recommendedName>
</protein>
<feature type="region of interest" description="Disordered" evidence="1">
    <location>
        <begin position="133"/>
        <end position="180"/>
    </location>
</feature>
<feature type="signal peptide" evidence="2">
    <location>
        <begin position="1"/>
        <end position="18"/>
    </location>
</feature>
<dbReference type="FunFam" id="2.160.20.10:FF:000026">
    <property type="entry name" value="Exo-beta-1,3-glucanase Exg0"/>
    <property type="match status" value="1"/>
</dbReference>
<dbReference type="PANTHER" id="PTHR33928:SF2">
    <property type="entry name" value="PECTATE LYASE SUPERFAMILY PROTEIN DOMAIN-CONTAINING PROTEIN-RELATED"/>
    <property type="match status" value="1"/>
</dbReference>
<organism evidence="4 5">
    <name type="scientific">Neoarthrinium moseri</name>
    <dbReference type="NCBI Taxonomy" id="1658444"/>
    <lineage>
        <taxon>Eukaryota</taxon>
        <taxon>Fungi</taxon>
        <taxon>Dikarya</taxon>
        <taxon>Ascomycota</taxon>
        <taxon>Pezizomycotina</taxon>
        <taxon>Sordariomycetes</taxon>
        <taxon>Xylariomycetidae</taxon>
        <taxon>Amphisphaeriales</taxon>
        <taxon>Apiosporaceae</taxon>
        <taxon>Neoarthrinium</taxon>
    </lineage>
</organism>
<evidence type="ECO:0000313" key="5">
    <source>
        <dbReference type="Proteomes" id="UP000829685"/>
    </source>
</evidence>
<dbReference type="InterPro" id="IPR011050">
    <property type="entry name" value="Pectin_lyase_fold/virulence"/>
</dbReference>
<dbReference type="FunFam" id="2.160.20.10:FF:000023">
    <property type="entry name" value="Exo-beta-1,3-glucanase Exg0"/>
    <property type="match status" value="1"/>
</dbReference>
<dbReference type="SUPFAM" id="SSF51126">
    <property type="entry name" value="Pectin lyase-like"/>
    <property type="match status" value="2"/>
</dbReference>
<feature type="domain" description="Rhamnogalacturonase A/B/Epimerase-like pectate lyase" evidence="3">
    <location>
        <begin position="592"/>
        <end position="663"/>
    </location>
</feature>
<evidence type="ECO:0000259" key="3">
    <source>
        <dbReference type="Pfam" id="PF12708"/>
    </source>
</evidence>
<dbReference type="EMBL" id="JAFIMR010000025">
    <property type="protein sequence ID" value="KAI1863497.1"/>
    <property type="molecule type" value="Genomic_DNA"/>
</dbReference>
<feature type="region of interest" description="Disordered" evidence="1">
    <location>
        <begin position="187"/>
        <end position="206"/>
    </location>
</feature>
<dbReference type="GO" id="GO:0004650">
    <property type="term" value="F:polygalacturonase activity"/>
    <property type="evidence" value="ECO:0007669"/>
    <property type="project" value="InterPro"/>
</dbReference>
<keyword evidence="2" id="KW-0732">Signal</keyword>
<dbReference type="InterPro" id="IPR012334">
    <property type="entry name" value="Pectin_lyas_fold"/>
</dbReference>
<name>A0A9Q0ALT1_9PEZI</name>
<accession>A0A9Q0ALT1</accession>
<evidence type="ECO:0000313" key="4">
    <source>
        <dbReference type="EMBL" id="KAI1863497.1"/>
    </source>
</evidence>